<feature type="zinc finger region" description="C3H1-type" evidence="8">
    <location>
        <begin position="318"/>
        <end position="342"/>
    </location>
</feature>
<name>A0AAD9GHP5_BABDI</name>
<evidence type="ECO:0000256" key="4">
    <source>
        <dbReference type="ARBA" id="ARBA00022737"/>
    </source>
</evidence>
<dbReference type="GO" id="GO:0005737">
    <property type="term" value="C:cytoplasm"/>
    <property type="evidence" value="ECO:0007669"/>
    <property type="project" value="TreeGrafter"/>
</dbReference>
<keyword evidence="11" id="KW-1185">Reference proteome</keyword>
<keyword evidence="5 8" id="KW-0863">Zinc-finger</keyword>
<feature type="domain" description="C3H1-type" evidence="9">
    <location>
        <begin position="318"/>
        <end position="342"/>
    </location>
</feature>
<dbReference type="GO" id="GO:0008143">
    <property type="term" value="F:poly(A) binding"/>
    <property type="evidence" value="ECO:0007669"/>
    <property type="project" value="InterPro"/>
</dbReference>
<evidence type="ECO:0000256" key="3">
    <source>
        <dbReference type="ARBA" id="ARBA00022723"/>
    </source>
</evidence>
<dbReference type="Gene3D" id="4.10.1000.30">
    <property type="match status" value="1"/>
</dbReference>
<dbReference type="InterPro" id="IPR000571">
    <property type="entry name" value="Znf_CCCH"/>
</dbReference>
<accession>A0AAD9GHP5</accession>
<comment type="caution">
    <text evidence="10">The sequence shown here is derived from an EMBL/GenBank/DDBJ whole genome shotgun (WGS) entry which is preliminary data.</text>
</comment>
<gene>
    <name evidence="10" type="ORF">X943_003684</name>
</gene>
<dbReference type="Pfam" id="PF14608">
    <property type="entry name" value="zf-CCCH_2"/>
    <property type="match status" value="3"/>
</dbReference>
<evidence type="ECO:0000256" key="1">
    <source>
        <dbReference type="ARBA" id="ARBA00004123"/>
    </source>
</evidence>
<evidence type="ECO:0000256" key="6">
    <source>
        <dbReference type="ARBA" id="ARBA00022833"/>
    </source>
</evidence>
<keyword evidence="4" id="KW-0677">Repeat</keyword>
<evidence type="ECO:0000256" key="7">
    <source>
        <dbReference type="ARBA" id="ARBA00023242"/>
    </source>
</evidence>
<dbReference type="PROSITE" id="PS50103">
    <property type="entry name" value="ZF_C3H1"/>
    <property type="match status" value="1"/>
</dbReference>
<dbReference type="InterPro" id="IPR040366">
    <property type="entry name" value="Nab2/ZC3H14"/>
</dbReference>
<reference evidence="10" key="1">
    <citation type="journal article" date="2014" name="Nucleic Acids Res.">
        <title>The evolutionary dynamics of variant antigen genes in Babesia reveal a history of genomic innovation underlying host-parasite interaction.</title>
        <authorList>
            <person name="Jackson A.P."/>
            <person name="Otto T.D."/>
            <person name="Darby A."/>
            <person name="Ramaprasad A."/>
            <person name="Xia D."/>
            <person name="Echaide I.E."/>
            <person name="Farber M."/>
            <person name="Gahlot S."/>
            <person name="Gamble J."/>
            <person name="Gupta D."/>
            <person name="Gupta Y."/>
            <person name="Jackson L."/>
            <person name="Malandrin L."/>
            <person name="Malas T.B."/>
            <person name="Moussa E."/>
            <person name="Nair M."/>
            <person name="Reid A.J."/>
            <person name="Sanders M."/>
            <person name="Sharma J."/>
            <person name="Tracey A."/>
            <person name="Quail M.A."/>
            <person name="Weir W."/>
            <person name="Wastling J.M."/>
            <person name="Hall N."/>
            <person name="Willadsen P."/>
            <person name="Lingelbach K."/>
            <person name="Shiels B."/>
            <person name="Tait A."/>
            <person name="Berriman M."/>
            <person name="Allred D.R."/>
            <person name="Pain A."/>
        </authorList>
    </citation>
    <scope>NUCLEOTIDE SEQUENCE</scope>
    <source>
        <strain evidence="10">1802A</strain>
    </source>
</reference>
<dbReference type="GO" id="GO:0008270">
    <property type="term" value="F:zinc ion binding"/>
    <property type="evidence" value="ECO:0007669"/>
    <property type="project" value="UniProtKB-KW"/>
</dbReference>
<dbReference type="PANTHER" id="PTHR14738">
    <property type="entry name" value="ZINC FINGER CCCH DOMAIN-CONTAINING PROTEIN 14"/>
    <property type="match status" value="1"/>
</dbReference>
<dbReference type="EMBL" id="JAHBMH010000024">
    <property type="protein sequence ID" value="KAK1938710.1"/>
    <property type="molecule type" value="Genomic_DNA"/>
</dbReference>
<dbReference type="AlphaFoldDB" id="A0AAD9GHP5"/>
<evidence type="ECO:0000313" key="11">
    <source>
        <dbReference type="Proteomes" id="UP001195914"/>
    </source>
</evidence>
<keyword evidence="7" id="KW-0539">Nucleus</keyword>
<evidence type="ECO:0000256" key="2">
    <source>
        <dbReference type="ARBA" id="ARBA00008423"/>
    </source>
</evidence>
<dbReference type="GO" id="GO:0005634">
    <property type="term" value="C:nucleus"/>
    <property type="evidence" value="ECO:0007669"/>
    <property type="project" value="UniProtKB-SubCell"/>
</dbReference>
<keyword evidence="3 8" id="KW-0479">Metal-binding</keyword>
<evidence type="ECO:0000259" key="9">
    <source>
        <dbReference type="PROSITE" id="PS50103"/>
    </source>
</evidence>
<reference evidence="10" key="2">
    <citation type="submission" date="2021-05" db="EMBL/GenBank/DDBJ databases">
        <authorList>
            <person name="Pain A."/>
        </authorList>
    </citation>
    <scope>NUCLEOTIDE SEQUENCE</scope>
    <source>
        <strain evidence="10">1802A</strain>
    </source>
</reference>
<dbReference type="PANTHER" id="PTHR14738:SF29">
    <property type="entry name" value="ZINC FINGER CCCH DOMAIN-CONTAINING PROTEIN 14"/>
    <property type="match status" value="1"/>
</dbReference>
<comment type="subcellular location">
    <subcellularLocation>
        <location evidence="1">Nucleus</location>
    </subcellularLocation>
</comment>
<dbReference type="GO" id="GO:0043488">
    <property type="term" value="P:regulation of mRNA stability"/>
    <property type="evidence" value="ECO:0007669"/>
    <property type="project" value="InterPro"/>
</dbReference>
<sequence>MFDGTLLQRLPLEWQQKIHSEFQSKLSLCIASQDESRMVANFTWQTLIGGVRSREWLCEQFEPHLKEYVDFADWVLDFMGQAVKHFQSLDSLFVTPASNPSTAEVCQRENVVVTSDHGNRSGMFNDYSATASGPFSQPLARNANFGNPNGTGSTGSHRSTNTAVFGSGMSSGSFWPQQGGQSTGGFGGSSCYDNPIPLNSQQPVSVDPLDDTLDNLIRKQKMYKMQGRSDIPFGVRMRSTKFGSSDAPDSAVSPVTLETSALASQNQVAAVQMNNGSHSPFGSAPPSKSFSTNDAKIPKMCIKYPNCEFGESCRYIHPSPDMCKHWPKCAFGPKCAYVHPPIPCRFNKACTNPACNYEHRD</sequence>
<comment type="similarity">
    <text evidence="2">Belongs to the ZC3H14 family.</text>
</comment>
<protein>
    <recommendedName>
        <fullName evidence="9">C3H1-type domain-containing protein</fullName>
    </recommendedName>
</protein>
<evidence type="ECO:0000313" key="10">
    <source>
        <dbReference type="EMBL" id="KAK1938710.1"/>
    </source>
</evidence>
<dbReference type="Proteomes" id="UP001195914">
    <property type="component" value="Unassembled WGS sequence"/>
</dbReference>
<evidence type="ECO:0000256" key="5">
    <source>
        <dbReference type="ARBA" id="ARBA00022771"/>
    </source>
</evidence>
<proteinExistence type="inferred from homology"/>
<keyword evidence="6 8" id="KW-0862">Zinc</keyword>
<organism evidence="10 11">
    <name type="scientific">Babesia divergens</name>
    <dbReference type="NCBI Taxonomy" id="32595"/>
    <lineage>
        <taxon>Eukaryota</taxon>
        <taxon>Sar</taxon>
        <taxon>Alveolata</taxon>
        <taxon>Apicomplexa</taxon>
        <taxon>Aconoidasida</taxon>
        <taxon>Piroplasmida</taxon>
        <taxon>Babesiidae</taxon>
        <taxon>Babesia</taxon>
    </lineage>
</organism>
<evidence type="ECO:0000256" key="8">
    <source>
        <dbReference type="PROSITE-ProRule" id="PRU00723"/>
    </source>
</evidence>